<keyword evidence="1" id="KW-0812">Transmembrane</keyword>
<sequence>MIILHHRFKIMLTTITSLTFLGFFLLYNTSQKALLSSTIRFILWIKANPHFGKFIGLLLLLAALTGCILHFGLGAGIFSFFVILMTLASATVLLAPLRFVNDKTFLFIFSLSLIAELI</sequence>
<dbReference type="EMBL" id="FOAF01000008">
    <property type="protein sequence ID" value="SEM15957.1"/>
    <property type="molecule type" value="Genomic_DNA"/>
</dbReference>
<feature type="transmembrane region" description="Helical" evidence="1">
    <location>
        <begin position="51"/>
        <end position="71"/>
    </location>
</feature>
<proteinExistence type="predicted"/>
<protein>
    <submittedName>
        <fullName evidence="2">Uncharacterized protein</fullName>
    </submittedName>
</protein>
<accession>A0A1H7W4Q1</accession>
<dbReference type="RefSeq" id="WP_162276649.1">
    <property type="nucleotide sequence ID" value="NZ_JBHSRK010000017.1"/>
</dbReference>
<organism evidence="2 3">
    <name type="scientific">Olivibacter domesticus</name>
    <name type="common">Pseudosphingobacterium domesticum</name>
    <dbReference type="NCBI Taxonomy" id="407022"/>
    <lineage>
        <taxon>Bacteria</taxon>
        <taxon>Pseudomonadati</taxon>
        <taxon>Bacteroidota</taxon>
        <taxon>Sphingobacteriia</taxon>
        <taxon>Sphingobacteriales</taxon>
        <taxon>Sphingobacteriaceae</taxon>
        <taxon>Olivibacter</taxon>
    </lineage>
</organism>
<keyword evidence="1" id="KW-1133">Transmembrane helix</keyword>
<dbReference type="Proteomes" id="UP000199421">
    <property type="component" value="Unassembled WGS sequence"/>
</dbReference>
<evidence type="ECO:0000256" key="1">
    <source>
        <dbReference type="SAM" id="Phobius"/>
    </source>
</evidence>
<dbReference type="STRING" id="407022.SAMN05661044_04400"/>
<feature type="transmembrane region" description="Helical" evidence="1">
    <location>
        <begin position="12"/>
        <end position="30"/>
    </location>
</feature>
<gene>
    <name evidence="2" type="ORF">SAMN05661044_04400</name>
</gene>
<evidence type="ECO:0000313" key="3">
    <source>
        <dbReference type="Proteomes" id="UP000199421"/>
    </source>
</evidence>
<name>A0A1H7W4Q1_OLID1</name>
<reference evidence="3" key="1">
    <citation type="submission" date="2016-10" db="EMBL/GenBank/DDBJ databases">
        <authorList>
            <person name="Varghese N."/>
            <person name="Submissions S."/>
        </authorList>
    </citation>
    <scope>NUCLEOTIDE SEQUENCE [LARGE SCALE GENOMIC DNA]</scope>
    <source>
        <strain evidence="3">DSM 18733</strain>
    </source>
</reference>
<keyword evidence="1" id="KW-0472">Membrane</keyword>
<keyword evidence="3" id="KW-1185">Reference proteome</keyword>
<evidence type="ECO:0000313" key="2">
    <source>
        <dbReference type="EMBL" id="SEM15957.1"/>
    </source>
</evidence>
<feature type="transmembrane region" description="Helical" evidence="1">
    <location>
        <begin position="77"/>
        <end position="97"/>
    </location>
</feature>
<dbReference type="AlphaFoldDB" id="A0A1H7W4Q1"/>